<proteinExistence type="inferred from homology"/>
<evidence type="ECO:0000313" key="7">
    <source>
        <dbReference type="Proteomes" id="UP001165060"/>
    </source>
</evidence>
<dbReference type="PANTHER" id="PTHR22925">
    <property type="entry name" value="GLYCOSYL HYDROLASE 43 FAMILY MEMBER"/>
    <property type="match status" value="1"/>
</dbReference>
<dbReference type="Proteomes" id="UP001165060">
    <property type="component" value="Unassembled WGS sequence"/>
</dbReference>
<keyword evidence="3 4" id="KW-0326">Glycosidase</keyword>
<feature type="signal peptide" evidence="5">
    <location>
        <begin position="1"/>
        <end position="19"/>
    </location>
</feature>
<accession>A0ABQ6MNY1</accession>
<evidence type="ECO:0000256" key="1">
    <source>
        <dbReference type="ARBA" id="ARBA00009865"/>
    </source>
</evidence>
<keyword evidence="5" id="KW-0732">Signal</keyword>
<evidence type="ECO:0000256" key="5">
    <source>
        <dbReference type="SAM" id="SignalP"/>
    </source>
</evidence>
<protein>
    <submittedName>
        <fullName evidence="6">Uncharacterized protein</fullName>
    </submittedName>
</protein>
<dbReference type="EMBL" id="BRYB01000394">
    <property type="protein sequence ID" value="GMI29303.1"/>
    <property type="molecule type" value="Genomic_DNA"/>
</dbReference>
<keyword evidence="2 4" id="KW-0378">Hydrolase</keyword>
<gene>
    <name evidence="6" type="ORF">TeGR_g210</name>
</gene>
<evidence type="ECO:0000256" key="4">
    <source>
        <dbReference type="RuleBase" id="RU361187"/>
    </source>
</evidence>
<dbReference type="Gene3D" id="2.115.10.20">
    <property type="entry name" value="Glycosyl hydrolase domain, family 43"/>
    <property type="match status" value="1"/>
</dbReference>
<feature type="chain" id="PRO_5045554671" evidence="5">
    <location>
        <begin position="20"/>
        <end position="419"/>
    </location>
</feature>
<organism evidence="6 7">
    <name type="scientific">Tetraparma gracilis</name>
    <dbReference type="NCBI Taxonomy" id="2962635"/>
    <lineage>
        <taxon>Eukaryota</taxon>
        <taxon>Sar</taxon>
        <taxon>Stramenopiles</taxon>
        <taxon>Ochrophyta</taxon>
        <taxon>Bolidophyceae</taxon>
        <taxon>Parmales</taxon>
        <taxon>Triparmaceae</taxon>
        <taxon>Tetraparma</taxon>
    </lineage>
</organism>
<reference evidence="6 7" key="1">
    <citation type="journal article" date="2023" name="Commun. Biol.">
        <title>Genome analysis of Parmales, the sister group of diatoms, reveals the evolutionary specialization of diatoms from phago-mixotrophs to photoautotrophs.</title>
        <authorList>
            <person name="Ban H."/>
            <person name="Sato S."/>
            <person name="Yoshikawa S."/>
            <person name="Yamada K."/>
            <person name="Nakamura Y."/>
            <person name="Ichinomiya M."/>
            <person name="Sato N."/>
            <person name="Blanc-Mathieu R."/>
            <person name="Endo H."/>
            <person name="Kuwata A."/>
            <person name="Ogata H."/>
        </authorList>
    </citation>
    <scope>NUCLEOTIDE SEQUENCE [LARGE SCALE GENOMIC DNA]</scope>
</reference>
<dbReference type="PANTHER" id="PTHR22925:SF3">
    <property type="entry name" value="GLYCOSYL HYDROLASE FAMILY PROTEIN 43"/>
    <property type="match status" value="1"/>
</dbReference>
<dbReference type="SUPFAM" id="SSF75005">
    <property type="entry name" value="Arabinanase/levansucrase/invertase"/>
    <property type="match status" value="1"/>
</dbReference>
<evidence type="ECO:0000256" key="2">
    <source>
        <dbReference type="ARBA" id="ARBA00022801"/>
    </source>
</evidence>
<comment type="caution">
    <text evidence="6">The sequence shown here is derived from an EMBL/GenBank/DDBJ whole genome shotgun (WGS) entry which is preliminary data.</text>
</comment>
<name>A0ABQ6MNY1_9STRA</name>
<dbReference type="InterPro" id="IPR023296">
    <property type="entry name" value="Glyco_hydro_beta-prop_sf"/>
</dbReference>
<comment type="similarity">
    <text evidence="1 4">Belongs to the glycosyl hydrolase 43 family.</text>
</comment>
<dbReference type="Pfam" id="PF04616">
    <property type="entry name" value="Glyco_hydro_43"/>
    <property type="match status" value="1"/>
</dbReference>
<dbReference type="InterPro" id="IPR006710">
    <property type="entry name" value="Glyco_hydro_43"/>
</dbReference>
<sequence>MLNLLLFLGLISTPPAILAATIYNPPLYSADSPDDYHDGPIMQWDPETQLFYRYAMAYTQCPLAGAPSTATSMLYKFLNSAVQSLAGTGFDCAPILSPLLSLGFGRDCGFKSPLSGQTVRVHTSADLVNWTVKTNNALEGGPDWLLDSILFRPAILRNPVTKKYVLWVNWLPRDEPVLASYRRSGYAVGTSDSPDGPFVNWTRPAMSHAGGADFSLVFDADAGDAYIAYGSWHNYAVSEGWRAEWYPDWAKDGHQIAIEKLDPSTFVEPAVDSGAVTVTSAPQEAPAFFKRGGFFYLVHGDLCCFCARGGDAKVLASRSAQGPYALVGQLNAWGEDHVPAQNSDVFEVRAEGARETTYVWAADLWFSSKSGMKGDDHQYWEPLVWEDQEVEGLGTVPVPRRAGGGKWMGEWELGQHPKL</sequence>
<keyword evidence="7" id="KW-1185">Reference proteome</keyword>
<evidence type="ECO:0000313" key="6">
    <source>
        <dbReference type="EMBL" id="GMI29303.1"/>
    </source>
</evidence>
<evidence type="ECO:0000256" key="3">
    <source>
        <dbReference type="ARBA" id="ARBA00023295"/>
    </source>
</evidence>